<dbReference type="KEGG" id="mcoo:MCOO_32280"/>
<reference evidence="2 3" key="1">
    <citation type="journal article" date="2019" name="Emerg. Microbes Infect.">
        <title>Comprehensive subspecies identification of 175 nontuberculous mycobacteria species based on 7547 genomic profiles.</title>
        <authorList>
            <person name="Matsumoto Y."/>
            <person name="Kinjo T."/>
            <person name="Motooka D."/>
            <person name="Nabeya D."/>
            <person name="Jung N."/>
            <person name="Uechi K."/>
            <person name="Horii T."/>
            <person name="Iida T."/>
            <person name="Fujita J."/>
            <person name="Nakamura S."/>
        </authorList>
    </citation>
    <scope>NUCLEOTIDE SEQUENCE [LARGE SCALE GENOMIC DNA]</scope>
    <source>
        <strain evidence="2 3">JCM 12404</strain>
    </source>
</reference>
<name>A0A7I7KZ54_9MYCO</name>
<sequence length="86" mass="9436">MSMDRLRRMLARPLSVAALIEIALWLLIPHVVIGMAWATTHPDTIQALQNSWGTAVPGHLGDPALWLGASLLWPVILLLPTNCTFT</sequence>
<dbReference type="RefSeq" id="WP_163777628.1">
    <property type="nucleotide sequence ID" value="NZ_AP022569.1"/>
</dbReference>
<keyword evidence="1" id="KW-0812">Transmembrane</keyword>
<keyword evidence="1" id="KW-0472">Membrane</keyword>
<dbReference type="AlphaFoldDB" id="A0A7I7KZ54"/>
<gene>
    <name evidence="2" type="ORF">MCOO_32280</name>
</gene>
<proteinExistence type="predicted"/>
<protein>
    <submittedName>
        <fullName evidence="2">Uncharacterized protein</fullName>
    </submittedName>
</protein>
<feature type="transmembrane region" description="Helical" evidence="1">
    <location>
        <begin position="64"/>
        <end position="85"/>
    </location>
</feature>
<keyword evidence="3" id="KW-1185">Reference proteome</keyword>
<evidence type="ECO:0000256" key="1">
    <source>
        <dbReference type="SAM" id="Phobius"/>
    </source>
</evidence>
<dbReference type="Proteomes" id="UP000465866">
    <property type="component" value="Chromosome"/>
</dbReference>
<organism evidence="2 3">
    <name type="scientific">Mycobacterium cookii</name>
    <dbReference type="NCBI Taxonomy" id="1775"/>
    <lineage>
        <taxon>Bacteria</taxon>
        <taxon>Bacillati</taxon>
        <taxon>Actinomycetota</taxon>
        <taxon>Actinomycetes</taxon>
        <taxon>Mycobacteriales</taxon>
        <taxon>Mycobacteriaceae</taxon>
        <taxon>Mycobacterium</taxon>
    </lineage>
</organism>
<keyword evidence="1" id="KW-1133">Transmembrane helix</keyword>
<accession>A0A7I7KZ54</accession>
<dbReference type="EMBL" id="AP022569">
    <property type="protein sequence ID" value="BBX47213.1"/>
    <property type="molecule type" value="Genomic_DNA"/>
</dbReference>
<evidence type="ECO:0000313" key="3">
    <source>
        <dbReference type="Proteomes" id="UP000465866"/>
    </source>
</evidence>
<evidence type="ECO:0000313" key="2">
    <source>
        <dbReference type="EMBL" id="BBX47213.1"/>
    </source>
</evidence>